<comment type="caution">
    <text evidence="4">The sequence shown here is derived from an EMBL/GenBank/DDBJ whole genome shotgun (WGS) entry which is preliminary data.</text>
</comment>
<dbReference type="Pfam" id="PF13638">
    <property type="entry name" value="PIN_4"/>
    <property type="match status" value="1"/>
</dbReference>
<dbReference type="RefSeq" id="WP_307326696.1">
    <property type="nucleotide sequence ID" value="NZ_JAUSUG010000011.1"/>
</dbReference>
<feature type="compositionally biased region" description="Basic and acidic residues" evidence="1">
    <location>
        <begin position="88"/>
        <end position="97"/>
    </location>
</feature>
<feature type="region of interest" description="Disordered" evidence="1">
    <location>
        <begin position="60"/>
        <end position="98"/>
    </location>
</feature>
<keyword evidence="2" id="KW-1133">Transmembrane helix</keyword>
<sequence length="249" mass="28432">MEFILTSIEDFKFLWENQRAVAVTFLVVFTMVTLFVLPFIALFIVFPLFSLFMNLTVGRSKTPPPAVRSNSPEWKHLDDINPSIPHSRQKELTHPVDEDGTPILDMSIYEGKGYTLGFDTNVLIDYGPILEDIPKSVPVLISKQVMKELDRKKKDEELGFFSRRASSCIERLQTNGNSVKFTTVTDEFLKKHKLDPSDPDDRIIGSYLKIQQEGSRNVLFISRDRNARIAARNAGLTVLDINQFIHRAN</sequence>
<dbReference type="Gene3D" id="3.40.50.1010">
    <property type="entry name" value="5'-nuclease"/>
    <property type="match status" value="1"/>
</dbReference>
<keyword evidence="2" id="KW-0472">Membrane</keyword>
<dbReference type="InterPro" id="IPR002716">
    <property type="entry name" value="PIN_dom"/>
</dbReference>
<evidence type="ECO:0000256" key="1">
    <source>
        <dbReference type="SAM" id="MobiDB-lite"/>
    </source>
</evidence>
<dbReference type="Proteomes" id="UP001230005">
    <property type="component" value="Unassembled WGS sequence"/>
</dbReference>
<feature type="domain" description="PIN" evidence="3">
    <location>
        <begin position="118"/>
        <end position="240"/>
    </location>
</feature>
<dbReference type="InterPro" id="IPR029060">
    <property type="entry name" value="PIN-like_dom_sf"/>
</dbReference>
<evidence type="ECO:0000259" key="3">
    <source>
        <dbReference type="Pfam" id="PF13638"/>
    </source>
</evidence>
<reference evidence="4 5" key="1">
    <citation type="submission" date="2023-07" db="EMBL/GenBank/DDBJ databases">
        <title>Genomic Encyclopedia of Type Strains, Phase IV (KMG-IV): sequencing the most valuable type-strain genomes for metagenomic binning, comparative biology and taxonomic classification.</title>
        <authorList>
            <person name="Goeker M."/>
        </authorList>
    </citation>
    <scope>NUCLEOTIDE SEQUENCE [LARGE SCALE GENOMIC DNA]</scope>
    <source>
        <strain evidence="4 5">DSM 9768</strain>
    </source>
</reference>
<dbReference type="SUPFAM" id="SSF88723">
    <property type="entry name" value="PIN domain-like"/>
    <property type="match status" value="1"/>
</dbReference>
<evidence type="ECO:0000313" key="5">
    <source>
        <dbReference type="Proteomes" id="UP001230005"/>
    </source>
</evidence>
<feature type="transmembrane region" description="Helical" evidence="2">
    <location>
        <begin position="20"/>
        <end position="53"/>
    </location>
</feature>
<gene>
    <name evidence="4" type="ORF">J2S74_003035</name>
</gene>
<dbReference type="EMBL" id="JAUSUG010000011">
    <property type="protein sequence ID" value="MDQ0255653.1"/>
    <property type="molecule type" value="Genomic_DNA"/>
</dbReference>
<protein>
    <recommendedName>
        <fullName evidence="3">PIN domain-containing protein</fullName>
    </recommendedName>
</protein>
<keyword evidence="5" id="KW-1185">Reference proteome</keyword>
<organism evidence="4 5">
    <name type="scientific">Evansella vedderi</name>
    <dbReference type="NCBI Taxonomy" id="38282"/>
    <lineage>
        <taxon>Bacteria</taxon>
        <taxon>Bacillati</taxon>
        <taxon>Bacillota</taxon>
        <taxon>Bacilli</taxon>
        <taxon>Bacillales</taxon>
        <taxon>Bacillaceae</taxon>
        <taxon>Evansella</taxon>
    </lineage>
</organism>
<evidence type="ECO:0000256" key="2">
    <source>
        <dbReference type="SAM" id="Phobius"/>
    </source>
</evidence>
<evidence type="ECO:0000313" key="4">
    <source>
        <dbReference type="EMBL" id="MDQ0255653.1"/>
    </source>
</evidence>
<name>A0ABT9ZYZ0_9BACI</name>
<proteinExistence type="predicted"/>
<keyword evidence="2" id="KW-0812">Transmembrane</keyword>
<accession>A0ABT9ZYZ0</accession>